<accession>A0ABP0IJI4</accession>
<dbReference type="InterPro" id="IPR008271">
    <property type="entry name" value="Ser/Thr_kinase_AS"/>
</dbReference>
<evidence type="ECO:0000259" key="12">
    <source>
        <dbReference type="PROSITE" id="PS50011"/>
    </source>
</evidence>
<evidence type="ECO:0000313" key="13">
    <source>
        <dbReference type="EMBL" id="CAK9001493.1"/>
    </source>
</evidence>
<dbReference type="Pfam" id="PF00069">
    <property type="entry name" value="Pkinase"/>
    <property type="match status" value="1"/>
</dbReference>
<dbReference type="InterPro" id="IPR017441">
    <property type="entry name" value="Protein_kinase_ATP_BS"/>
</dbReference>
<proteinExistence type="predicted"/>
<feature type="domain" description="Protein kinase" evidence="12">
    <location>
        <begin position="53"/>
        <end position="326"/>
    </location>
</feature>
<dbReference type="PROSITE" id="PS50011">
    <property type="entry name" value="PROTEIN_KINASE_DOM"/>
    <property type="match status" value="1"/>
</dbReference>
<evidence type="ECO:0000256" key="9">
    <source>
        <dbReference type="PROSITE-ProRule" id="PRU10141"/>
    </source>
</evidence>
<keyword evidence="3" id="KW-0808">Transferase</keyword>
<feature type="binding site" evidence="9">
    <location>
        <position position="91"/>
    </location>
    <ligand>
        <name>ATP</name>
        <dbReference type="ChEBI" id="CHEBI:30616"/>
    </ligand>
</feature>
<keyword evidence="10" id="KW-0812">Transmembrane</keyword>
<dbReference type="SMART" id="SM00220">
    <property type="entry name" value="S_TKc"/>
    <property type="match status" value="1"/>
</dbReference>
<evidence type="ECO:0000256" key="4">
    <source>
        <dbReference type="ARBA" id="ARBA00022741"/>
    </source>
</evidence>
<evidence type="ECO:0000313" key="14">
    <source>
        <dbReference type="Proteomes" id="UP001642464"/>
    </source>
</evidence>
<comment type="catalytic activity">
    <reaction evidence="8">
        <text>L-seryl-[protein] + ATP = O-phospho-L-seryl-[protein] + ADP + H(+)</text>
        <dbReference type="Rhea" id="RHEA:17989"/>
        <dbReference type="Rhea" id="RHEA-COMP:9863"/>
        <dbReference type="Rhea" id="RHEA-COMP:11604"/>
        <dbReference type="ChEBI" id="CHEBI:15378"/>
        <dbReference type="ChEBI" id="CHEBI:29999"/>
        <dbReference type="ChEBI" id="CHEBI:30616"/>
        <dbReference type="ChEBI" id="CHEBI:83421"/>
        <dbReference type="ChEBI" id="CHEBI:456216"/>
        <dbReference type="EC" id="2.7.11.1"/>
    </reaction>
</comment>
<evidence type="ECO:0000256" key="2">
    <source>
        <dbReference type="ARBA" id="ARBA00022527"/>
    </source>
</evidence>
<dbReference type="PROSITE" id="PS00107">
    <property type="entry name" value="PROTEIN_KINASE_ATP"/>
    <property type="match status" value="1"/>
</dbReference>
<name>A0ABP0IJI4_9DINO</name>
<keyword evidence="4 9" id="KW-0547">Nucleotide-binding</keyword>
<protein>
    <recommendedName>
        <fullName evidence="1">non-specific serine/threonine protein kinase</fullName>
        <ecNumber evidence="1">2.7.11.1</ecNumber>
    </recommendedName>
</protein>
<dbReference type="PROSITE" id="PS00108">
    <property type="entry name" value="PROTEIN_KINASE_ST"/>
    <property type="match status" value="1"/>
</dbReference>
<comment type="catalytic activity">
    <reaction evidence="7">
        <text>L-threonyl-[protein] + ATP = O-phospho-L-threonyl-[protein] + ADP + H(+)</text>
        <dbReference type="Rhea" id="RHEA:46608"/>
        <dbReference type="Rhea" id="RHEA-COMP:11060"/>
        <dbReference type="Rhea" id="RHEA-COMP:11605"/>
        <dbReference type="ChEBI" id="CHEBI:15378"/>
        <dbReference type="ChEBI" id="CHEBI:30013"/>
        <dbReference type="ChEBI" id="CHEBI:30616"/>
        <dbReference type="ChEBI" id="CHEBI:61977"/>
        <dbReference type="ChEBI" id="CHEBI:456216"/>
        <dbReference type="EC" id="2.7.11.1"/>
    </reaction>
</comment>
<evidence type="ECO:0000256" key="11">
    <source>
        <dbReference type="SAM" id="SignalP"/>
    </source>
</evidence>
<keyword evidence="11" id="KW-0732">Signal</keyword>
<evidence type="ECO:0000256" key="8">
    <source>
        <dbReference type="ARBA" id="ARBA00048679"/>
    </source>
</evidence>
<keyword evidence="14" id="KW-1185">Reference proteome</keyword>
<dbReference type="InterPro" id="IPR011009">
    <property type="entry name" value="Kinase-like_dom_sf"/>
</dbReference>
<keyword evidence="6 9" id="KW-0067">ATP-binding</keyword>
<feature type="transmembrane region" description="Helical" evidence="10">
    <location>
        <begin position="423"/>
        <end position="445"/>
    </location>
</feature>
<evidence type="ECO:0000256" key="10">
    <source>
        <dbReference type="SAM" id="Phobius"/>
    </source>
</evidence>
<reference evidence="13 14" key="1">
    <citation type="submission" date="2024-02" db="EMBL/GenBank/DDBJ databases">
        <authorList>
            <person name="Chen Y."/>
            <person name="Shah S."/>
            <person name="Dougan E. K."/>
            <person name="Thang M."/>
            <person name="Chan C."/>
        </authorList>
    </citation>
    <scope>NUCLEOTIDE SEQUENCE [LARGE SCALE GENOMIC DNA]</scope>
</reference>
<dbReference type="Gene3D" id="1.10.510.10">
    <property type="entry name" value="Transferase(Phosphotransferase) domain 1"/>
    <property type="match status" value="1"/>
</dbReference>
<feature type="signal peptide" evidence="11">
    <location>
        <begin position="1"/>
        <end position="24"/>
    </location>
</feature>
<keyword evidence="10" id="KW-1133">Transmembrane helix</keyword>
<organism evidence="13 14">
    <name type="scientific">Durusdinium trenchii</name>
    <dbReference type="NCBI Taxonomy" id="1381693"/>
    <lineage>
        <taxon>Eukaryota</taxon>
        <taxon>Sar</taxon>
        <taxon>Alveolata</taxon>
        <taxon>Dinophyceae</taxon>
        <taxon>Suessiales</taxon>
        <taxon>Symbiodiniaceae</taxon>
        <taxon>Durusdinium</taxon>
    </lineage>
</organism>
<dbReference type="Proteomes" id="UP001642464">
    <property type="component" value="Unassembled WGS sequence"/>
</dbReference>
<dbReference type="PANTHER" id="PTHR24363:SF0">
    <property type="entry name" value="SERINE_THREONINE KINASE LIKE DOMAIN CONTAINING 1"/>
    <property type="match status" value="1"/>
</dbReference>
<dbReference type="EMBL" id="CAXAMM010003858">
    <property type="protein sequence ID" value="CAK9001493.1"/>
    <property type="molecule type" value="Genomic_DNA"/>
</dbReference>
<dbReference type="InterPro" id="IPR000719">
    <property type="entry name" value="Prot_kinase_dom"/>
</dbReference>
<evidence type="ECO:0000256" key="5">
    <source>
        <dbReference type="ARBA" id="ARBA00022777"/>
    </source>
</evidence>
<dbReference type="EC" id="2.7.11.1" evidence="1"/>
<dbReference type="GO" id="GO:0016301">
    <property type="term" value="F:kinase activity"/>
    <property type="evidence" value="ECO:0007669"/>
    <property type="project" value="UniProtKB-KW"/>
</dbReference>
<dbReference type="SUPFAM" id="SSF56112">
    <property type="entry name" value="Protein kinase-like (PK-like)"/>
    <property type="match status" value="1"/>
</dbReference>
<gene>
    <name evidence="13" type="ORF">SCF082_LOCUS6949</name>
</gene>
<evidence type="ECO:0000256" key="1">
    <source>
        <dbReference type="ARBA" id="ARBA00012513"/>
    </source>
</evidence>
<feature type="chain" id="PRO_5045351683" description="non-specific serine/threonine protein kinase" evidence="11">
    <location>
        <begin position="25"/>
        <end position="512"/>
    </location>
</feature>
<keyword evidence="5 13" id="KW-0418">Kinase</keyword>
<comment type="caution">
    <text evidence="13">The sequence shown here is derived from an EMBL/GenBank/DDBJ whole genome shotgun (WGS) entry which is preliminary data.</text>
</comment>
<evidence type="ECO:0000256" key="6">
    <source>
        <dbReference type="ARBA" id="ARBA00022840"/>
    </source>
</evidence>
<dbReference type="CDD" id="cd14014">
    <property type="entry name" value="STKc_PknB_like"/>
    <property type="match status" value="1"/>
</dbReference>
<dbReference type="PANTHER" id="PTHR24363">
    <property type="entry name" value="SERINE/THREONINE PROTEIN KINASE"/>
    <property type="match status" value="1"/>
</dbReference>
<keyword evidence="10" id="KW-0472">Membrane</keyword>
<sequence>MARRHATPCVTVLLASLFLHSAWPFLGGFPRSPTGRNRRCGRRAAVGEEINGFQLEEKLGAGAFGTTWRATASDECDEELSLPAGEEVALKLIKLQDGWSALDKFEREAAVLRRVRHPAVPRFYGSILRDLPNGRDLGLVSALVRGGTLEEEVKSGRWVATPPNLRRLAETLLEVCVHLASFAPPVVHRDIKPANVLLEVNSSDSEPNVYLVDFGSAVLGSGTKTAAGTFGYMAPESFGNTFTPKSDLYGVGATLLFAATGLEPGTLPVDRLQVQFDKALVGTVWERQETWLPNLLERLLAPAPEDRFSSAAEALAALKNGGRPRLVAPTSAVARTGRRSVGLASLEPPRGSKITVKREAENRPRAVGGVGGYRVLVEDLHYGGLMDGDWAQAGELRILFPPPLLPSVGLPGTFSVAWTSFTAFWTAGVVSAGAPIMALFSLPFWQVGFTMLKDTFQPLLRGALELRISPSRWSVRTLDPLLSGRNRTTDAEIGVQRSKRRLDFETNCFWTI</sequence>
<keyword evidence="2" id="KW-0723">Serine/threonine-protein kinase</keyword>
<evidence type="ECO:0000256" key="3">
    <source>
        <dbReference type="ARBA" id="ARBA00022679"/>
    </source>
</evidence>
<evidence type="ECO:0000256" key="7">
    <source>
        <dbReference type="ARBA" id="ARBA00047899"/>
    </source>
</evidence>